<dbReference type="PANTHER" id="PTHR23023">
    <property type="entry name" value="DIMETHYLANILINE MONOOXYGENASE"/>
    <property type="match status" value="1"/>
</dbReference>
<organism evidence="4">
    <name type="scientific">Emiliania huxleyi</name>
    <name type="common">Coccolithophore</name>
    <name type="synonym">Pontosphaera huxleyi</name>
    <dbReference type="NCBI Taxonomy" id="2903"/>
    <lineage>
        <taxon>Eukaryota</taxon>
        <taxon>Haptista</taxon>
        <taxon>Haptophyta</taxon>
        <taxon>Prymnesiophyceae</taxon>
        <taxon>Isochrysidales</taxon>
        <taxon>Noelaerhabdaceae</taxon>
        <taxon>Emiliania</taxon>
    </lineage>
</organism>
<dbReference type="AlphaFoldDB" id="A0A7S3WWK2"/>
<evidence type="ECO:0000313" key="4">
    <source>
        <dbReference type="EMBL" id="CAE0582898.1"/>
    </source>
</evidence>
<dbReference type="Gene3D" id="3.50.50.60">
    <property type="entry name" value="FAD/NAD(P)-binding domain"/>
    <property type="match status" value="2"/>
</dbReference>
<gene>
    <name evidence="4" type="ORF">EHUX00137_LOCUS37636</name>
</gene>
<evidence type="ECO:0000256" key="2">
    <source>
        <dbReference type="ARBA" id="ARBA00022827"/>
    </source>
</evidence>
<keyword evidence="3" id="KW-0560">Oxidoreductase</keyword>
<keyword evidence="1" id="KW-0285">Flavoprotein</keyword>
<evidence type="ECO:0008006" key="5">
    <source>
        <dbReference type="Google" id="ProtNLM"/>
    </source>
</evidence>
<sequence>MHAHDFRSAEEFAGKDVLVIGTSYSAEDIASQCYKYGVKSVTLSWRTRPMAFKWPANFRTVPLLERVDGRTCHFKDGSTAEVDAIIMCTGYQHSFPFMAPDLRLRTANRLWCNSLHEGVVWTSNHRLFYLGMQDQWFTFNMFDAQAWYARDVILGRLAMPDRAEVEREWAHWRKAEDAIDDTDEARIRYQAEYVKRLHSMTDYPPFDVDAVVERFLEWEQNKHDDIMTFRDASHRSVLTGTMAPPHQTPWLTSFDDSLEGYLPPAAATPKGGRCSLT</sequence>
<reference evidence="4" key="1">
    <citation type="submission" date="2021-01" db="EMBL/GenBank/DDBJ databases">
        <authorList>
            <person name="Corre E."/>
            <person name="Pelletier E."/>
            <person name="Niang G."/>
            <person name="Scheremetjew M."/>
            <person name="Finn R."/>
            <person name="Kale V."/>
            <person name="Holt S."/>
            <person name="Cochrane G."/>
            <person name="Meng A."/>
            <person name="Brown T."/>
            <person name="Cohen L."/>
        </authorList>
    </citation>
    <scope>NUCLEOTIDE SEQUENCE</scope>
    <source>
        <strain evidence="4">379</strain>
    </source>
</reference>
<dbReference type="SUPFAM" id="SSF51905">
    <property type="entry name" value="FAD/NAD(P)-binding domain"/>
    <property type="match status" value="2"/>
</dbReference>
<accession>A0A7S3WWK2</accession>
<evidence type="ECO:0000256" key="3">
    <source>
        <dbReference type="ARBA" id="ARBA00023002"/>
    </source>
</evidence>
<dbReference type="InterPro" id="IPR036188">
    <property type="entry name" value="FAD/NAD-bd_sf"/>
</dbReference>
<name>A0A7S3WWK2_EMIHU</name>
<dbReference type="GO" id="GO:0016491">
    <property type="term" value="F:oxidoreductase activity"/>
    <property type="evidence" value="ECO:0007669"/>
    <property type="project" value="UniProtKB-KW"/>
</dbReference>
<dbReference type="EMBL" id="HBIR01048176">
    <property type="protein sequence ID" value="CAE0582898.1"/>
    <property type="molecule type" value="Transcribed_RNA"/>
</dbReference>
<evidence type="ECO:0000256" key="1">
    <source>
        <dbReference type="ARBA" id="ARBA00022630"/>
    </source>
</evidence>
<dbReference type="InterPro" id="IPR050346">
    <property type="entry name" value="FMO-like"/>
</dbReference>
<proteinExistence type="predicted"/>
<protein>
    <recommendedName>
        <fullName evidence="5">Flavin-containing monooxygenase</fullName>
    </recommendedName>
</protein>
<keyword evidence="2" id="KW-0274">FAD</keyword>